<evidence type="ECO:0000256" key="2">
    <source>
        <dbReference type="ARBA" id="ARBA00022598"/>
    </source>
</evidence>
<dbReference type="InterPro" id="IPR045864">
    <property type="entry name" value="aa-tRNA-synth_II/BPL/LPL"/>
</dbReference>
<dbReference type="FunFam" id="3.30.930.10:FF:000007">
    <property type="entry name" value="Bifunctional glutamate/proline--tRNA ligase"/>
    <property type="match status" value="1"/>
</dbReference>
<proteinExistence type="inferred from homology"/>
<evidence type="ECO:0000313" key="11">
    <source>
        <dbReference type="EMBL" id="BAM82674.1"/>
    </source>
</evidence>
<dbReference type="PANTHER" id="PTHR43382">
    <property type="entry name" value="PROLYL-TRNA SYNTHETASE"/>
    <property type="match status" value="1"/>
</dbReference>
<dbReference type="Gramene" id="CMS024CT">
    <property type="protein sequence ID" value="CMS024CT"/>
    <property type="gene ID" value="CMS024C"/>
</dbReference>
<dbReference type="AlphaFoldDB" id="M1VBH7"/>
<dbReference type="GO" id="GO:0005737">
    <property type="term" value="C:cytoplasm"/>
    <property type="evidence" value="ECO:0007669"/>
    <property type="project" value="InterPro"/>
</dbReference>
<keyword evidence="2" id="KW-0436">Ligase</keyword>
<dbReference type="KEGG" id="cme:CYME_CMS024C"/>
<organism evidence="11 12">
    <name type="scientific">Cyanidioschyzon merolae (strain NIES-3377 / 10D)</name>
    <name type="common">Unicellular red alga</name>
    <dbReference type="NCBI Taxonomy" id="280699"/>
    <lineage>
        <taxon>Eukaryota</taxon>
        <taxon>Rhodophyta</taxon>
        <taxon>Bangiophyceae</taxon>
        <taxon>Cyanidiales</taxon>
        <taxon>Cyanidiaceae</taxon>
        <taxon>Cyanidioschyzon</taxon>
    </lineage>
</organism>
<dbReference type="OrthoDB" id="1350766at2759"/>
<dbReference type="CDD" id="cd00862">
    <property type="entry name" value="ProRS_anticodon_zinc"/>
    <property type="match status" value="1"/>
</dbReference>
<dbReference type="EMBL" id="AP006501">
    <property type="protein sequence ID" value="BAM82674.1"/>
    <property type="molecule type" value="Genomic_DNA"/>
</dbReference>
<dbReference type="GeneID" id="16997326"/>
<dbReference type="InterPro" id="IPR017449">
    <property type="entry name" value="Pro-tRNA_synth_II"/>
</dbReference>
<sequence>MEKPVADGLEGLELEKKQSHAPDSVALGKEKPARSAAAQGSVSAETKKRVERETKEGIDCRKADNFSAWYQQVVIKAELIELYDISGCYIIRPWAYAVWEKIVEFFDAEIKKLGVQNAYFPVFVSERRLRTEQEHLEGFAAEVAWVTKSGSSELEEPIAIRPTSETIIYPAMAKWIRSHRDLPLKLNQWSNVVRWEFKHPTPFIRSREFLWQEGHTAYADRSAADEEVLQILELYRRIYEELLAVPVIKGIKSERERFAGGLYTTTVEAFVPANGRAVQGATSHSLGQNFARMFGVYYEGKDSGEKLMPWQNSWGCTTRTIGVAVMVHGDDRGLVLPPRVAPLQVVIVPIIVKNAAANVSQVCEVLCLRLQRANLRVKFDDRPEKTPGWKFNEWELRGVPLRIEVGPRDVQSKTITIARRDTMEKRSIQLVDWDALEADDSFGREIAKILDDIQKSMFERASAERNARIRCVASWEPFMKAIIERCLALTPWCAETNCEEQVRQRSMQDSVSYRERLANEVDPAAADTVLSGAVKTLCMPFASELERLRLVDRSEYEAPAPGKQCFACDAAAKRWALWGRSY</sequence>
<dbReference type="GO" id="GO:0004827">
    <property type="term" value="F:proline-tRNA ligase activity"/>
    <property type="evidence" value="ECO:0007669"/>
    <property type="project" value="UniProtKB-EC"/>
</dbReference>
<dbReference type="GO" id="GO:0005524">
    <property type="term" value="F:ATP binding"/>
    <property type="evidence" value="ECO:0007669"/>
    <property type="project" value="UniProtKB-KW"/>
</dbReference>
<evidence type="ECO:0000256" key="8">
    <source>
        <dbReference type="ARBA" id="ARBA00047671"/>
    </source>
</evidence>
<keyword evidence="12" id="KW-1185">Reference proteome</keyword>
<dbReference type="InterPro" id="IPR036621">
    <property type="entry name" value="Anticodon-bd_dom_sf"/>
</dbReference>
<keyword evidence="5" id="KW-0648">Protein biosynthesis</keyword>
<evidence type="ECO:0000256" key="3">
    <source>
        <dbReference type="ARBA" id="ARBA00022741"/>
    </source>
</evidence>
<evidence type="ECO:0000256" key="7">
    <source>
        <dbReference type="ARBA" id="ARBA00029731"/>
    </source>
</evidence>
<evidence type="ECO:0000259" key="10">
    <source>
        <dbReference type="PROSITE" id="PS50862"/>
    </source>
</evidence>
<dbReference type="HAMAP" id="MF_01571">
    <property type="entry name" value="Pro_tRNA_synth_type3"/>
    <property type="match status" value="1"/>
</dbReference>
<dbReference type="EC" id="6.1.1.15" evidence="1"/>
<keyword evidence="3" id="KW-0547">Nucleotide-binding</keyword>
<dbReference type="SMART" id="SM00946">
    <property type="entry name" value="ProRS-C_1"/>
    <property type="match status" value="1"/>
</dbReference>
<dbReference type="RefSeq" id="XP_005538710.1">
    <property type="nucleotide sequence ID" value="XM_005538653.1"/>
</dbReference>
<dbReference type="SUPFAM" id="SSF52954">
    <property type="entry name" value="Class II aaRS ABD-related"/>
    <property type="match status" value="1"/>
</dbReference>
<keyword evidence="6" id="KW-0030">Aminoacyl-tRNA synthetase</keyword>
<dbReference type="Gene3D" id="3.30.110.30">
    <property type="entry name" value="C-terminal domain of ProRS"/>
    <property type="match status" value="1"/>
</dbReference>
<dbReference type="Pfam" id="PF00587">
    <property type="entry name" value="tRNA-synt_2b"/>
    <property type="match status" value="1"/>
</dbReference>
<accession>M1VBH7</accession>
<evidence type="ECO:0000256" key="9">
    <source>
        <dbReference type="SAM" id="MobiDB-lite"/>
    </source>
</evidence>
<dbReference type="NCBIfam" id="TIGR00408">
    <property type="entry name" value="proS_fam_I"/>
    <property type="match status" value="1"/>
</dbReference>
<keyword evidence="4" id="KW-0067">ATP-binding</keyword>
<dbReference type="InterPro" id="IPR004499">
    <property type="entry name" value="Pro-tRNA-ligase_IIa_arc-type"/>
</dbReference>
<evidence type="ECO:0000256" key="5">
    <source>
        <dbReference type="ARBA" id="ARBA00022917"/>
    </source>
</evidence>
<dbReference type="OMA" id="EVYWVTH"/>
<gene>
    <name evidence="11" type="ORF">CYME_CMS024C</name>
</gene>
<reference evidence="11 12" key="2">
    <citation type="journal article" date="2007" name="BMC Biol.">
        <title>A 100%-complete sequence reveals unusually simple genomic features in the hot-spring red alga Cyanidioschyzon merolae.</title>
        <authorList>
            <person name="Nozaki H."/>
            <person name="Takano H."/>
            <person name="Misumi O."/>
            <person name="Terasawa K."/>
            <person name="Matsuzaki M."/>
            <person name="Maruyama S."/>
            <person name="Nishida K."/>
            <person name="Yagisawa F."/>
            <person name="Yoshida Y."/>
            <person name="Fujiwara T."/>
            <person name="Takio S."/>
            <person name="Tamura K."/>
            <person name="Chung S.J."/>
            <person name="Nakamura S."/>
            <person name="Kuroiwa H."/>
            <person name="Tanaka K."/>
            <person name="Sato N."/>
            <person name="Kuroiwa T."/>
        </authorList>
    </citation>
    <scope>NUCLEOTIDE SEQUENCE [LARGE SCALE GENOMIC DNA]</scope>
    <source>
        <strain evidence="11 12">10D</strain>
    </source>
</reference>
<dbReference type="InterPro" id="IPR002314">
    <property type="entry name" value="aa-tRNA-synt_IIb"/>
</dbReference>
<dbReference type="STRING" id="280699.M1VBH7"/>
<dbReference type="PRINTS" id="PR01046">
    <property type="entry name" value="TRNASYNTHPRO"/>
</dbReference>
<dbReference type="CDD" id="cd00778">
    <property type="entry name" value="ProRS_core_arch_euk"/>
    <property type="match status" value="1"/>
</dbReference>
<dbReference type="eggNOG" id="KOG4163">
    <property type="taxonomic scope" value="Eukaryota"/>
</dbReference>
<dbReference type="PROSITE" id="PS50862">
    <property type="entry name" value="AA_TRNA_LIGASE_II"/>
    <property type="match status" value="1"/>
</dbReference>
<comment type="catalytic activity">
    <reaction evidence="8">
        <text>tRNA(Pro) + L-proline + ATP = L-prolyl-tRNA(Pro) + AMP + diphosphate</text>
        <dbReference type="Rhea" id="RHEA:14305"/>
        <dbReference type="Rhea" id="RHEA-COMP:9700"/>
        <dbReference type="Rhea" id="RHEA-COMP:9702"/>
        <dbReference type="ChEBI" id="CHEBI:30616"/>
        <dbReference type="ChEBI" id="CHEBI:33019"/>
        <dbReference type="ChEBI" id="CHEBI:60039"/>
        <dbReference type="ChEBI" id="CHEBI:78442"/>
        <dbReference type="ChEBI" id="CHEBI:78532"/>
        <dbReference type="ChEBI" id="CHEBI:456215"/>
        <dbReference type="EC" id="6.1.1.15"/>
    </reaction>
</comment>
<dbReference type="GO" id="GO:0006433">
    <property type="term" value="P:prolyl-tRNA aminoacylation"/>
    <property type="evidence" value="ECO:0007669"/>
    <property type="project" value="InterPro"/>
</dbReference>
<dbReference type="SUPFAM" id="SSF55681">
    <property type="entry name" value="Class II aaRS and biotin synthetases"/>
    <property type="match status" value="1"/>
</dbReference>
<dbReference type="InterPro" id="IPR006195">
    <property type="entry name" value="aa-tRNA-synth_II"/>
</dbReference>
<feature type="domain" description="Aminoacyl-transfer RNA synthetases class-II family profile" evidence="10">
    <location>
        <begin position="96"/>
        <end position="337"/>
    </location>
</feature>
<evidence type="ECO:0000313" key="12">
    <source>
        <dbReference type="Proteomes" id="UP000007014"/>
    </source>
</evidence>
<dbReference type="InterPro" id="IPR016061">
    <property type="entry name" value="Pro-tRNA_ligase_II_C"/>
</dbReference>
<dbReference type="FunFam" id="3.40.50.800:FF:000005">
    <property type="entry name" value="bifunctional glutamate/proline--tRNA ligase"/>
    <property type="match status" value="1"/>
</dbReference>
<name>M1VBH7_CYAM1</name>
<evidence type="ECO:0000256" key="1">
    <source>
        <dbReference type="ARBA" id="ARBA00012831"/>
    </source>
</evidence>
<dbReference type="Gene3D" id="3.40.50.800">
    <property type="entry name" value="Anticodon-binding domain"/>
    <property type="match status" value="1"/>
</dbReference>
<dbReference type="Gene3D" id="3.30.930.10">
    <property type="entry name" value="Bira Bifunctional Protein, Domain 2"/>
    <property type="match status" value="1"/>
</dbReference>
<dbReference type="PANTHER" id="PTHR43382:SF2">
    <property type="entry name" value="BIFUNCTIONAL GLUTAMATE_PROLINE--TRNA LIGASE"/>
    <property type="match status" value="1"/>
</dbReference>
<dbReference type="InterPro" id="IPR033721">
    <property type="entry name" value="ProRS_core_arch_euk"/>
</dbReference>
<evidence type="ECO:0000256" key="6">
    <source>
        <dbReference type="ARBA" id="ARBA00023146"/>
    </source>
</evidence>
<feature type="compositionally biased region" description="Basic and acidic residues" evidence="9">
    <location>
        <begin position="45"/>
        <end position="54"/>
    </location>
</feature>
<dbReference type="Proteomes" id="UP000007014">
    <property type="component" value="Chromosome 19"/>
</dbReference>
<dbReference type="Pfam" id="PF03129">
    <property type="entry name" value="HGTP_anticodon"/>
    <property type="match status" value="1"/>
</dbReference>
<dbReference type="SUPFAM" id="SSF64586">
    <property type="entry name" value="C-terminal domain of ProRS"/>
    <property type="match status" value="1"/>
</dbReference>
<dbReference type="GO" id="GO:0017101">
    <property type="term" value="C:aminoacyl-tRNA synthetase multienzyme complex"/>
    <property type="evidence" value="ECO:0007669"/>
    <property type="project" value="TreeGrafter"/>
</dbReference>
<dbReference type="InterPro" id="IPR002316">
    <property type="entry name" value="Pro-tRNA-ligase_IIa"/>
</dbReference>
<reference evidence="11 12" key="1">
    <citation type="journal article" date="2004" name="Nature">
        <title>Genome sequence of the ultrasmall unicellular red alga Cyanidioschyzon merolae 10D.</title>
        <authorList>
            <person name="Matsuzaki M."/>
            <person name="Misumi O."/>
            <person name="Shin-i T."/>
            <person name="Maruyama S."/>
            <person name="Takahara M."/>
            <person name="Miyagishima S."/>
            <person name="Mori T."/>
            <person name="Nishida K."/>
            <person name="Yagisawa F."/>
            <person name="Nishida K."/>
            <person name="Yoshida Y."/>
            <person name="Nishimura Y."/>
            <person name="Nakao S."/>
            <person name="Kobayashi T."/>
            <person name="Momoyama Y."/>
            <person name="Higashiyama T."/>
            <person name="Minoda A."/>
            <person name="Sano M."/>
            <person name="Nomoto H."/>
            <person name="Oishi K."/>
            <person name="Hayashi H."/>
            <person name="Ohta F."/>
            <person name="Nishizaka S."/>
            <person name="Haga S."/>
            <person name="Miura S."/>
            <person name="Morishita T."/>
            <person name="Kabeya Y."/>
            <person name="Terasawa K."/>
            <person name="Suzuki Y."/>
            <person name="Ishii Y."/>
            <person name="Asakawa S."/>
            <person name="Takano H."/>
            <person name="Ohta N."/>
            <person name="Kuroiwa H."/>
            <person name="Tanaka K."/>
            <person name="Shimizu N."/>
            <person name="Sugano S."/>
            <person name="Sato N."/>
            <person name="Nozaki H."/>
            <person name="Ogasawara N."/>
            <person name="Kohara Y."/>
            <person name="Kuroiwa T."/>
        </authorList>
    </citation>
    <scope>NUCLEOTIDE SEQUENCE [LARGE SCALE GENOMIC DNA]</scope>
    <source>
        <strain evidence="11 12">10D</strain>
    </source>
</reference>
<dbReference type="HOGENOM" id="CLU_001882_4_1_1"/>
<evidence type="ECO:0000256" key="4">
    <source>
        <dbReference type="ARBA" id="ARBA00022840"/>
    </source>
</evidence>
<dbReference type="InterPro" id="IPR004154">
    <property type="entry name" value="Anticodon-bd"/>
</dbReference>
<protein>
    <recommendedName>
        <fullName evidence="1">proline--tRNA ligase</fullName>
        <ecNumber evidence="1">6.1.1.15</ecNumber>
    </recommendedName>
    <alternativeName>
        <fullName evidence="7">Prolyl-tRNA synthetase</fullName>
    </alternativeName>
</protein>
<dbReference type="Pfam" id="PF09180">
    <property type="entry name" value="ProRS-C_1"/>
    <property type="match status" value="1"/>
</dbReference>
<feature type="region of interest" description="Disordered" evidence="9">
    <location>
        <begin position="18"/>
        <end position="54"/>
    </location>
</feature>